<dbReference type="AlphaFoldDB" id="A0A0D8B8Q1"/>
<comment type="caution">
    <text evidence="2">The sequence shown here is derived from an EMBL/GenBank/DDBJ whole genome shotgun (WGS) entry which is preliminary data.</text>
</comment>
<dbReference type="PATRIC" id="fig|1502723.3.peg.6799"/>
<evidence type="ECO:0000256" key="1">
    <source>
        <dbReference type="SAM" id="MobiDB-lite"/>
    </source>
</evidence>
<protein>
    <submittedName>
        <fullName evidence="2">Uncharacterized protein</fullName>
    </submittedName>
</protein>
<feature type="compositionally biased region" description="Polar residues" evidence="1">
    <location>
        <begin position="30"/>
        <end position="40"/>
    </location>
</feature>
<name>A0A0D8B8Q1_9ACTN</name>
<gene>
    <name evidence="2" type="ORF">FF36_05997</name>
</gene>
<dbReference type="EMBL" id="JYFN01000087">
    <property type="protein sequence ID" value="KJE19742.1"/>
    <property type="molecule type" value="Genomic_DNA"/>
</dbReference>
<reference evidence="3" key="1">
    <citation type="submission" date="2015-02" db="EMBL/GenBank/DDBJ databases">
        <title>Draft Genome of Frankia sp. CpI1-S.</title>
        <authorList>
            <person name="Oshone R.T."/>
            <person name="Ngom M."/>
            <person name="Ghodhbane-Gtari F."/>
            <person name="Gtari M."/>
            <person name="Morris K."/>
            <person name="Thomas K."/>
            <person name="Sen A."/>
            <person name="Tisa L.S."/>
        </authorList>
    </citation>
    <scope>NUCLEOTIDE SEQUENCE [LARGE SCALE GENOMIC DNA]</scope>
    <source>
        <strain evidence="3">CpI1-S</strain>
    </source>
</reference>
<organism evidence="2 3">
    <name type="scientific">Frankia torreyi</name>
    <dbReference type="NCBI Taxonomy" id="1856"/>
    <lineage>
        <taxon>Bacteria</taxon>
        <taxon>Bacillati</taxon>
        <taxon>Actinomycetota</taxon>
        <taxon>Actinomycetes</taxon>
        <taxon>Frankiales</taxon>
        <taxon>Frankiaceae</taxon>
        <taxon>Frankia</taxon>
    </lineage>
</organism>
<reference evidence="2 3" key="2">
    <citation type="journal article" date="2016" name="Genome Announc.">
        <title>Permanent Draft Genome Sequences for Two Variants of Frankia sp. Strain CpI1, the First Frankia Strain Isolated from Root Nodules of Comptonia peregrina.</title>
        <authorList>
            <person name="Oshone R."/>
            <person name="Hurst S.G.IV."/>
            <person name="Abebe-Akele F."/>
            <person name="Simpson S."/>
            <person name="Morris K."/>
            <person name="Thomas W.K."/>
            <person name="Tisa L.S."/>
        </authorList>
    </citation>
    <scope>NUCLEOTIDE SEQUENCE [LARGE SCALE GENOMIC DNA]</scope>
    <source>
        <strain evidence="3">CpI1-S</strain>
    </source>
</reference>
<feature type="region of interest" description="Disordered" evidence="1">
    <location>
        <begin position="1"/>
        <end position="42"/>
    </location>
</feature>
<evidence type="ECO:0000313" key="3">
    <source>
        <dbReference type="Proteomes" id="UP000032545"/>
    </source>
</evidence>
<sequence>MFGRESRHDKAARLRAAHGEAVRQRDAASLSPTTTPQEYQAASTAATAAAIAAGRAADDAAPRYLRVRIPRGRRS</sequence>
<proteinExistence type="predicted"/>
<keyword evidence="3" id="KW-1185">Reference proteome</keyword>
<feature type="compositionally biased region" description="Basic and acidic residues" evidence="1">
    <location>
        <begin position="1"/>
        <end position="26"/>
    </location>
</feature>
<dbReference type="Proteomes" id="UP000032545">
    <property type="component" value="Unassembled WGS sequence"/>
</dbReference>
<evidence type="ECO:0000313" key="2">
    <source>
        <dbReference type="EMBL" id="KJE19742.1"/>
    </source>
</evidence>
<accession>A0A0D8B8Q1</accession>
<dbReference type="RefSeq" id="WP_044888408.1">
    <property type="nucleotide sequence ID" value="NC_002699.1"/>
</dbReference>